<reference evidence="2 3" key="1">
    <citation type="submission" date="2016-03" db="EMBL/GenBank/DDBJ databases">
        <title>Complete genome sequence of Pedobacter cryoconitis PAMC 27485.</title>
        <authorList>
            <person name="Lee J."/>
            <person name="Kim O.-S."/>
        </authorList>
    </citation>
    <scope>NUCLEOTIDE SEQUENCE [LARGE SCALE GENOMIC DNA]</scope>
    <source>
        <strain evidence="2 3">PAMC 27485</strain>
    </source>
</reference>
<gene>
    <name evidence="2" type="ORF">AY601_2656</name>
</gene>
<dbReference type="EMBL" id="CP014504">
    <property type="protein sequence ID" value="AMP99541.1"/>
    <property type="molecule type" value="Genomic_DNA"/>
</dbReference>
<dbReference type="Proteomes" id="UP000071561">
    <property type="component" value="Chromosome"/>
</dbReference>
<proteinExistence type="predicted"/>
<dbReference type="PANTHER" id="PTHR30437">
    <property type="entry name" value="TRANSCRIPTION ELONGATION FACTOR GREA"/>
    <property type="match status" value="1"/>
</dbReference>
<dbReference type="PANTHER" id="PTHR30437:SF5">
    <property type="entry name" value="REGULATOR OF NUCLEOSIDE DIPHOSPHATE KINASE"/>
    <property type="match status" value="1"/>
</dbReference>
<dbReference type="AlphaFoldDB" id="A0A127VEA8"/>
<accession>A0A127VEA8</accession>
<dbReference type="KEGG" id="pcm:AY601_2656"/>
<keyword evidence="3" id="KW-1185">Reference proteome</keyword>
<keyword evidence="2" id="KW-0648">Protein biosynthesis</keyword>
<protein>
    <submittedName>
        <fullName evidence="2">Transcription elongation factor GreA</fullName>
    </submittedName>
</protein>
<dbReference type="GO" id="GO:0032784">
    <property type="term" value="P:regulation of DNA-templated transcription elongation"/>
    <property type="evidence" value="ECO:0007669"/>
    <property type="project" value="InterPro"/>
</dbReference>
<dbReference type="GO" id="GO:0003746">
    <property type="term" value="F:translation elongation factor activity"/>
    <property type="evidence" value="ECO:0007669"/>
    <property type="project" value="UniProtKB-KW"/>
</dbReference>
<dbReference type="RefSeq" id="WP_232324590.1">
    <property type="nucleotide sequence ID" value="NZ_CP014504.1"/>
</dbReference>
<dbReference type="SUPFAM" id="SSF54534">
    <property type="entry name" value="FKBP-like"/>
    <property type="match status" value="1"/>
</dbReference>
<evidence type="ECO:0000313" key="2">
    <source>
        <dbReference type="EMBL" id="AMP99541.1"/>
    </source>
</evidence>
<dbReference type="PATRIC" id="fig|188932.3.peg.2769"/>
<evidence type="ECO:0000259" key="1">
    <source>
        <dbReference type="Pfam" id="PF01272"/>
    </source>
</evidence>
<organism evidence="2 3">
    <name type="scientific">Pedobacter cryoconitis</name>
    <dbReference type="NCBI Taxonomy" id="188932"/>
    <lineage>
        <taxon>Bacteria</taxon>
        <taxon>Pseudomonadati</taxon>
        <taxon>Bacteroidota</taxon>
        <taxon>Sphingobacteriia</taxon>
        <taxon>Sphingobacteriales</taxon>
        <taxon>Sphingobacteriaceae</taxon>
        <taxon>Pedobacter</taxon>
    </lineage>
</organism>
<dbReference type="GO" id="GO:0006354">
    <property type="term" value="P:DNA-templated transcription elongation"/>
    <property type="evidence" value="ECO:0007669"/>
    <property type="project" value="TreeGrafter"/>
</dbReference>
<dbReference type="GO" id="GO:0003677">
    <property type="term" value="F:DNA binding"/>
    <property type="evidence" value="ECO:0007669"/>
    <property type="project" value="InterPro"/>
</dbReference>
<sequence>MTKKTMNKEHMKTEQLMIVKKELDLLKKHLKDSNLSEYNKNQLLAELASAKVVKEDELPDDAVCIGSEVEIQEILSERKYTFQIVFPAEANMKENKMSVFAPIGTALLGYRVGAKVQWEMPDGMRTFAILKVTHKKN</sequence>
<name>A0A127VEA8_9SPHI</name>
<dbReference type="GO" id="GO:0070063">
    <property type="term" value="F:RNA polymerase binding"/>
    <property type="evidence" value="ECO:0007669"/>
    <property type="project" value="InterPro"/>
</dbReference>
<evidence type="ECO:0000313" key="3">
    <source>
        <dbReference type="Proteomes" id="UP000071561"/>
    </source>
</evidence>
<dbReference type="InterPro" id="IPR036953">
    <property type="entry name" value="GreA/GreB_C_sf"/>
</dbReference>
<dbReference type="InterPro" id="IPR023459">
    <property type="entry name" value="Tscrpt_elong_fac_GreA/B_fam"/>
</dbReference>
<keyword evidence="2" id="KW-0251">Elongation factor</keyword>
<feature type="domain" description="Transcription elongation factor GreA/GreB C-terminal" evidence="1">
    <location>
        <begin position="59"/>
        <end position="133"/>
    </location>
</feature>
<dbReference type="Pfam" id="PF01272">
    <property type="entry name" value="GreA_GreB"/>
    <property type="match status" value="1"/>
</dbReference>
<dbReference type="Gene3D" id="3.10.50.30">
    <property type="entry name" value="Transcription elongation factor, GreA/GreB, C-terminal domain"/>
    <property type="match status" value="1"/>
</dbReference>
<dbReference type="InterPro" id="IPR001437">
    <property type="entry name" value="Tscrpt_elong_fac_GreA/B_C"/>
</dbReference>